<reference evidence="3" key="1">
    <citation type="submission" date="2016-10" db="EMBL/GenBank/DDBJ databases">
        <authorList>
            <person name="Varghese N."/>
            <person name="Submissions S."/>
        </authorList>
    </citation>
    <scope>NUCLEOTIDE SEQUENCE [LARGE SCALE GENOMIC DNA]</scope>
    <source>
        <strain evidence="3">DSM 22002</strain>
    </source>
</reference>
<dbReference type="AlphaFoldDB" id="A0A1G8C146"/>
<evidence type="ECO:0000313" key="3">
    <source>
        <dbReference type="Proteomes" id="UP000198822"/>
    </source>
</evidence>
<dbReference type="Proteomes" id="UP000198822">
    <property type="component" value="Chromosome I"/>
</dbReference>
<protein>
    <submittedName>
        <fullName evidence="2">Uncharacterized protein</fullName>
    </submittedName>
</protein>
<gene>
    <name evidence="2" type="ORF">SAMN04489720_1112</name>
</gene>
<accession>A0A1G8C146</accession>
<dbReference type="STRING" id="399736.SAMN04489720_1112"/>
<keyword evidence="3" id="KW-1185">Reference proteome</keyword>
<evidence type="ECO:0000313" key="2">
    <source>
        <dbReference type="EMBL" id="SDH38640.1"/>
    </source>
</evidence>
<dbReference type="EMBL" id="LT629695">
    <property type="protein sequence ID" value="SDH38640.1"/>
    <property type="molecule type" value="Genomic_DNA"/>
</dbReference>
<evidence type="ECO:0000256" key="1">
    <source>
        <dbReference type="SAM" id="Coils"/>
    </source>
</evidence>
<organism evidence="2 3">
    <name type="scientific">Agrococcus jejuensis</name>
    <dbReference type="NCBI Taxonomy" id="399736"/>
    <lineage>
        <taxon>Bacteria</taxon>
        <taxon>Bacillati</taxon>
        <taxon>Actinomycetota</taxon>
        <taxon>Actinomycetes</taxon>
        <taxon>Micrococcales</taxon>
        <taxon>Microbacteriaceae</taxon>
        <taxon>Agrococcus</taxon>
    </lineage>
</organism>
<name>A0A1G8C146_9MICO</name>
<keyword evidence="1" id="KW-0175">Coiled coil</keyword>
<sequence length="97" mass="10637">MAQLTGFEANTLRQIITRTMEQVSAMESARGRVEDATQTMAAAAEAQAGMVLRQRLTEWQSEYSDIKNKLDVLNTQVQTLLTQRTNTDESTAASAAA</sequence>
<feature type="coiled-coil region" evidence="1">
    <location>
        <begin position="26"/>
        <end position="76"/>
    </location>
</feature>
<dbReference type="RefSeq" id="WP_092503189.1">
    <property type="nucleotide sequence ID" value="NZ_LT629695.1"/>
</dbReference>
<proteinExistence type="predicted"/>
<dbReference type="OrthoDB" id="5123066at2"/>